<keyword evidence="3" id="KW-1185">Reference proteome</keyword>
<accession>A0A812VHV4</accession>
<dbReference type="AlphaFoldDB" id="A0A812VHV4"/>
<sequence>DLCWWTRCSCHPCLLLQEHRKRRGSPAHLGGHHCSAGRGCFPQQPARLFSRRGGGRPMRAPRSTGWVRRRKRPSSLGKTGADSRREAQEGLPTRSHRDTNHVRQGGAGGFRNHLGPHSQPGGLCSPGIHKPQTDPKP</sequence>
<feature type="region of interest" description="Disordered" evidence="1">
    <location>
        <begin position="42"/>
        <end position="137"/>
    </location>
</feature>
<name>A0A812VHV4_9DINO</name>
<organism evidence="2 3">
    <name type="scientific">Symbiodinium necroappetens</name>
    <dbReference type="NCBI Taxonomy" id="1628268"/>
    <lineage>
        <taxon>Eukaryota</taxon>
        <taxon>Sar</taxon>
        <taxon>Alveolata</taxon>
        <taxon>Dinophyceae</taxon>
        <taxon>Suessiales</taxon>
        <taxon>Symbiodiniaceae</taxon>
        <taxon>Symbiodinium</taxon>
    </lineage>
</organism>
<comment type="caution">
    <text evidence="2">The sequence shown here is derived from an EMBL/GenBank/DDBJ whole genome shotgun (WGS) entry which is preliminary data.</text>
</comment>
<gene>
    <name evidence="2" type="ORF">SNEC2469_LOCUS17585</name>
</gene>
<evidence type="ECO:0000313" key="2">
    <source>
        <dbReference type="EMBL" id="CAE7620999.1"/>
    </source>
</evidence>
<dbReference type="Proteomes" id="UP000601435">
    <property type="component" value="Unassembled WGS sequence"/>
</dbReference>
<evidence type="ECO:0000313" key="3">
    <source>
        <dbReference type="Proteomes" id="UP000601435"/>
    </source>
</evidence>
<dbReference type="OrthoDB" id="408350at2759"/>
<reference evidence="2" key="1">
    <citation type="submission" date="2021-02" db="EMBL/GenBank/DDBJ databases">
        <authorList>
            <person name="Dougan E. K."/>
            <person name="Rhodes N."/>
            <person name="Thang M."/>
            <person name="Chan C."/>
        </authorList>
    </citation>
    <scope>NUCLEOTIDE SEQUENCE</scope>
</reference>
<evidence type="ECO:0000256" key="1">
    <source>
        <dbReference type="SAM" id="MobiDB-lite"/>
    </source>
</evidence>
<protein>
    <submittedName>
        <fullName evidence="2">Uncharacterized protein</fullName>
    </submittedName>
</protein>
<dbReference type="EMBL" id="CAJNJA010029183">
    <property type="protein sequence ID" value="CAE7620999.1"/>
    <property type="molecule type" value="Genomic_DNA"/>
</dbReference>
<feature type="non-terminal residue" evidence="2">
    <location>
        <position position="1"/>
    </location>
</feature>
<proteinExistence type="predicted"/>